<feature type="domain" description="Nucleotidyl transferase" evidence="12">
    <location>
        <begin position="2"/>
        <end position="239"/>
    </location>
</feature>
<sequence length="243" mass="26774">MKGVILAGGTGSRLYPLTRLMNKHLLPVGKYPMVCYGIDRLRRAGITDILLIISKQSAGLYTDFLGSGAAFGVSLTYKIQEAAGGIAEALKLAEGFIFTGERFVVLLGDNLFMDDLTPYVETYLLQQAGTAKVLLKPVDDARRYGVPVFDAKDSSLIAYIEEKPNRPKNKLCVTGIYMYDTAVFELIGKVSPSKRGELEITDVNNLYAAVRRLSYDVLKEWWSDAGTFQSLSEAGEKLKDLLP</sequence>
<evidence type="ECO:0000259" key="12">
    <source>
        <dbReference type="Pfam" id="PF00483"/>
    </source>
</evidence>
<keyword evidence="7" id="KW-0479">Metal-binding</keyword>
<evidence type="ECO:0000256" key="9">
    <source>
        <dbReference type="ARBA" id="ARBA00032492"/>
    </source>
</evidence>
<evidence type="ECO:0000256" key="4">
    <source>
        <dbReference type="ARBA" id="ARBA00017654"/>
    </source>
</evidence>
<dbReference type="Gene3D" id="3.90.550.10">
    <property type="entry name" value="Spore Coat Polysaccharide Biosynthesis Protein SpsA, Chain A"/>
    <property type="match status" value="1"/>
</dbReference>
<evidence type="ECO:0000256" key="2">
    <source>
        <dbReference type="ARBA" id="ARBA00010480"/>
    </source>
</evidence>
<keyword evidence="8" id="KW-0460">Magnesium</keyword>
<evidence type="ECO:0000256" key="10">
    <source>
        <dbReference type="ARBA" id="ARBA00032598"/>
    </source>
</evidence>
<evidence type="ECO:0000256" key="3">
    <source>
        <dbReference type="ARBA" id="ARBA00012461"/>
    </source>
</evidence>
<dbReference type="Proteomes" id="UP000249890">
    <property type="component" value="Chromosome"/>
</dbReference>
<comment type="cofactor">
    <cofactor evidence="1">
        <name>Mg(2+)</name>
        <dbReference type="ChEBI" id="CHEBI:18420"/>
    </cofactor>
</comment>
<dbReference type="AlphaFoldDB" id="A0A2Z2KD83"/>
<dbReference type="GO" id="GO:0046872">
    <property type="term" value="F:metal ion binding"/>
    <property type="evidence" value="ECO:0007669"/>
    <property type="project" value="UniProtKB-KW"/>
</dbReference>
<evidence type="ECO:0000256" key="1">
    <source>
        <dbReference type="ARBA" id="ARBA00001946"/>
    </source>
</evidence>
<gene>
    <name evidence="13" type="ORF">B9T62_25905</name>
</gene>
<evidence type="ECO:0000256" key="8">
    <source>
        <dbReference type="ARBA" id="ARBA00022842"/>
    </source>
</evidence>
<evidence type="ECO:0000256" key="6">
    <source>
        <dbReference type="ARBA" id="ARBA00022695"/>
    </source>
</evidence>
<evidence type="ECO:0000256" key="11">
    <source>
        <dbReference type="ARBA" id="ARBA00049336"/>
    </source>
</evidence>
<keyword evidence="5" id="KW-0808">Transferase</keyword>
<protein>
    <recommendedName>
        <fullName evidence="4">Glucose-1-phosphate thymidylyltransferase</fullName>
        <ecNumber evidence="3">2.7.7.24</ecNumber>
    </recommendedName>
    <alternativeName>
        <fullName evidence="10">dTDP-glucose pyrophosphorylase</fullName>
    </alternativeName>
    <alternativeName>
        <fullName evidence="9">dTDP-glucose synthase</fullName>
    </alternativeName>
</protein>
<dbReference type="InterPro" id="IPR005835">
    <property type="entry name" value="NTP_transferase_dom"/>
</dbReference>
<evidence type="ECO:0000256" key="5">
    <source>
        <dbReference type="ARBA" id="ARBA00022679"/>
    </source>
</evidence>
<evidence type="ECO:0000313" key="14">
    <source>
        <dbReference type="Proteomes" id="UP000249890"/>
    </source>
</evidence>
<evidence type="ECO:0000313" key="13">
    <source>
        <dbReference type="EMBL" id="ASA23914.1"/>
    </source>
</evidence>
<keyword evidence="13" id="KW-0167">Capsid protein</keyword>
<dbReference type="PANTHER" id="PTHR43532:SF1">
    <property type="entry name" value="GLUCOSE-1-PHOSPHATE THYMIDYLYLTRANSFERASE 1"/>
    <property type="match status" value="1"/>
</dbReference>
<dbReference type="PANTHER" id="PTHR43532">
    <property type="entry name" value="GLUCOSE-1-PHOSPHATE THYMIDYLYLTRANSFERASE"/>
    <property type="match status" value="1"/>
</dbReference>
<dbReference type="SUPFAM" id="SSF53448">
    <property type="entry name" value="Nucleotide-diphospho-sugar transferases"/>
    <property type="match status" value="1"/>
</dbReference>
<reference evidence="13 14" key="1">
    <citation type="submission" date="2017-06" db="EMBL/GenBank/DDBJ databases">
        <title>Complete genome sequence of Paenibacillus donghaensis KCTC 13049T isolated from East Sea sediment, South Korea.</title>
        <authorList>
            <person name="Jung B.K."/>
            <person name="Hong S.-J."/>
            <person name="Shin J.-H."/>
        </authorList>
    </citation>
    <scope>NUCLEOTIDE SEQUENCE [LARGE SCALE GENOMIC DNA]</scope>
    <source>
        <strain evidence="13 14">KCTC 13049</strain>
    </source>
</reference>
<name>A0A2Z2KD83_9BACL</name>
<keyword evidence="14" id="KW-1185">Reference proteome</keyword>
<keyword evidence="6" id="KW-0548">Nucleotidyltransferase</keyword>
<dbReference type="EC" id="2.7.7.24" evidence="3"/>
<proteinExistence type="inferred from homology"/>
<dbReference type="RefSeq" id="WP_087917899.1">
    <property type="nucleotide sequence ID" value="NZ_CP021780.1"/>
</dbReference>
<comment type="similarity">
    <text evidence="2">Belongs to the glucose-1-phosphate thymidylyltransferase family.</text>
</comment>
<dbReference type="Pfam" id="PF00483">
    <property type="entry name" value="NTP_transferase"/>
    <property type="match status" value="1"/>
</dbReference>
<dbReference type="InterPro" id="IPR005907">
    <property type="entry name" value="G1P_thy_trans_s"/>
</dbReference>
<keyword evidence="13" id="KW-0946">Virion</keyword>
<accession>A0A2Z2KD83</accession>
<dbReference type="InterPro" id="IPR029044">
    <property type="entry name" value="Nucleotide-diphossugar_trans"/>
</dbReference>
<evidence type="ECO:0000256" key="7">
    <source>
        <dbReference type="ARBA" id="ARBA00022723"/>
    </source>
</evidence>
<dbReference type="GO" id="GO:0008879">
    <property type="term" value="F:glucose-1-phosphate thymidylyltransferase activity"/>
    <property type="evidence" value="ECO:0007669"/>
    <property type="project" value="UniProtKB-EC"/>
</dbReference>
<dbReference type="OrthoDB" id="9803871at2"/>
<comment type="catalytic activity">
    <reaction evidence="11">
        <text>dTTP + alpha-D-glucose 1-phosphate + H(+) = dTDP-alpha-D-glucose + diphosphate</text>
        <dbReference type="Rhea" id="RHEA:15225"/>
        <dbReference type="ChEBI" id="CHEBI:15378"/>
        <dbReference type="ChEBI" id="CHEBI:33019"/>
        <dbReference type="ChEBI" id="CHEBI:37568"/>
        <dbReference type="ChEBI" id="CHEBI:57477"/>
        <dbReference type="ChEBI" id="CHEBI:58601"/>
        <dbReference type="EC" id="2.7.7.24"/>
    </reaction>
</comment>
<organism evidence="13 14">
    <name type="scientific">Paenibacillus donghaensis</name>
    <dbReference type="NCBI Taxonomy" id="414771"/>
    <lineage>
        <taxon>Bacteria</taxon>
        <taxon>Bacillati</taxon>
        <taxon>Bacillota</taxon>
        <taxon>Bacilli</taxon>
        <taxon>Bacillales</taxon>
        <taxon>Paenibacillaceae</taxon>
        <taxon>Paenibacillus</taxon>
    </lineage>
</organism>
<dbReference type="EMBL" id="CP021780">
    <property type="protein sequence ID" value="ASA23914.1"/>
    <property type="molecule type" value="Genomic_DNA"/>
</dbReference>
<dbReference type="KEGG" id="pdh:B9T62_25905"/>